<evidence type="ECO:0000313" key="3">
    <source>
        <dbReference type="Proteomes" id="UP000288758"/>
    </source>
</evidence>
<dbReference type="AlphaFoldDB" id="A0A410RMP0"/>
<gene>
    <name evidence="2" type="ORF">EJ065_1601</name>
</gene>
<name>A0A410RMP0_CORCK</name>
<feature type="region of interest" description="Disordered" evidence="1">
    <location>
        <begin position="356"/>
        <end position="382"/>
    </location>
</feature>
<proteinExistence type="predicted"/>
<evidence type="ECO:0000313" key="2">
    <source>
        <dbReference type="EMBL" id="QAT83200.1"/>
    </source>
</evidence>
<evidence type="ECO:0000256" key="1">
    <source>
        <dbReference type="SAM" id="MobiDB-lite"/>
    </source>
</evidence>
<sequence>MKPQPRWWSWSWPCVDAKVEHGQRSPPGPGCLKTCPTGGLRRIARPTGWLPSNKGGRSVEHDAGAKKPAARQQSADVVGQQFEEDFGPDGGGMAGAETTETHVVLQRGEDGLHGGDALVVAGDGPRLRHALAHGLAKALVVPAHGQLAVRAPGTARPLRAVGTPDAGVDFARVEVIAHRPLHGAPRRTHHGARGGLKLEGLAPEHAGLIGQRARRGGLLEQHVHPVAVERGEAQVLLAPVARIRGHLKPRRGGQPRLPQHAPRLLEGPRQVALVIARGRQQHSHHQPLPHPTGNHRHPVARVHPIARELHQSRAGVAKHHGVMGRPVGSLAGHPLGSRFRSEQGARVLGSIKGRLRRNLNGSAPLTLPPRAGAGQPAASGQS</sequence>
<reference evidence="2 3" key="1">
    <citation type="submission" date="2018-12" db="EMBL/GenBank/DDBJ databases">
        <title>Complete Genome Sequence of the Corallopyronin A producing Myxobacterium Corallococcus coralloides B035.</title>
        <authorList>
            <person name="Bouhired S.M."/>
            <person name="Rupp O."/>
            <person name="Blom J."/>
            <person name="Schaeberle T.F."/>
            <person name="Kehraus S."/>
            <person name="Schiefer A."/>
            <person name="Pfarr K."/>
            <person name="Goesmann A."/>
            <person name="Hoerauf A."/>
            <person name="Koenig G.M."/>
        </authorList>
    </citation>
    <scope>NUCLEOTIDE SEQUENCE [LARGE SCALE GENOMIC DNA]</scope>
    <source>
        <strain evidence="2 3">B035</strain>
    </source>
</reference>
<feature type="compositionally biased region" description="Low complexity" evidence="1">
    <location>
        <begin position="368"/>
        <end position="382"/>
    </location>
</feature>
<protein>
    <submittedName>
        <fullName evidence="2">Uncharacterized protein</fullName>
    </submittedName>
</protein>
<accession>A0A410RMP0</accession>
<feature type="region of interest" description="Disordered" evidence="1">
    <location>
        <begin position="45"/>
        <end position="74"/>
    </location>
</feature>
<dbReference type="EMBL" id="CP034669">
    <property type="protein sequence ID" value="QAT83200.1"/>
    <property type="molecule type" value="Genomic_DNA"/>
</dbReference>
<dbReference type="Proteomes" id="UP000288758">
    <property type="component" value="Chromosome"/>
</dbReference>
<organism evidence="2 3">
    <name type="scientific">Corallococcus coralloides</name>
    <name type="common">Myxococcus coralloides</name>
    <dbReference type="NCBI Taxonomy" id="184914"/>
    <lineage>
        <taxon>Bacteria</taxon>
        <taxon>Pseudomonadati</taxon>
        <taxon>Myxococcota</taxon>
        <taxon>Myxococcia</taxon>
        <taxon>Myxococcales</taxon>
        <taxon>Cystobacterineae</taxon>
        <taxon>Myxococcaceae</taxon>
        <taxon>Corallococcus</taxon>
    </lineage>
</organism>